<proteinExistence type="predicted"/>
<dbReference type="SUPFAM" id="SSF53335">
    <property type="entry name" value="S-adenosyl-L-methionine-dependent methyltransferases"/>
    <property type="match status" value="1"/>
</dbReference>
<reference evidence="3" key="1">
    <citation type="submission" date="2017-05" db="EMBL/GenBank/DDBJ databases">
        <authorList>
            <person name="Lin X."/>
        </authorList>
    </citation>
    <scope>NUCLEOTIDE SEQUENCE [LARGE SCALE GENOMIC DNA]</scope>
    <source>
        <strain evidence="3">JLT2012</strain>
    </source>
</reference>
<evidence type="ECO:0000313" key="3">
    <source>
        <dbReference type="Proteomes" id="UP000198462"/>
    </source>
</evidence>
<keyword evidence="3" id="KW-1185">Reference proteome</keyword>
<name>A0A219B845_9SPHN</name>
<sequence>MLLLGFLAACDGSGAGTDDELSPFPPVERPVSAIVASQYSDEASREQTGEAQTVISVLGVEEGETVADIGAGKGFYMQRLAAAVGPTGRVYAQDIFEDVVNDLEVRANANGYGNVRAVLGTPGDPGLPQDSLDHVLMVHMYHEIENPYELLWHLRDSLKPDATVAIVDADRITSQHGTPPELLACELGALGFQQIAQSPLEDGSVYVAIFRAERPRPQPEDIQPCQNPA</sequence>
<dbReference type="Proteomes" id="UP000198462">
    <property type="component" value="Unassembled WGS sequence"/>
</dbReference>
<comment type="caution">
    <text evidence="2">The sequence shown here is derived from an EMBL/GenBank/DDBJ whole genome shotgun (WGS) entry which is preliminary data.</text>
</comment>
<dbReference type="CDD" id="cd02440">
    <property type="entry name" value="AdoMet_MTases"/>
    <property type="match status" value="1"/>
</dbReference>
<organism evidence="2 3">
    <name type="scientific">Pacificimonas flava</name>
    <dbReference type="NCBI Taxonomy" id="1234595"/>
    <lineage>
        <taxon>Bacteria</taxon>
        <taxon>Pseudomonadati</taxon>
        <taxon>Pseudomonadota</taxon>
        <taxon>Alphaproteobacteria</taxon>
        <taxon>Sphingomonadales</taxon>
        <taxon>Sphingosinicellaceae</taxon>
        <taxon>Pacificimonas</taxon>
    </lineage>
</organism>
<dbReference type="AlphaFoldDB" id="A0A219B845"/>
<dbReference type="InterPro" id="IPR029063">
    <property type="entry name" value="SAM-dependent_MTases_sf"/>
</dbReference>
<dbReference type="STRING" id="1234595.C725_1561"/>
<feature type="domain" description="Methyltransferase" evidence="1">
    <location>
        <begin position="62"/>
        <end position="170"/>
    </location>
</feature>
<dbReference type="Gene3D" id="3.40.50.150">
    <property type="entry name" value="Vaccinia Virus protein VP39"/>
    <property type="match status" value="1"/>
</dbReference>
<protein>
    <recommendedName>
        <fullName evidence="1">Methyltransferase domain-containing protein</fullName>
    </recommendedName>
</protein>
<accession>A0A219B845</accession>
<dbReference type="PANTHER" id="PTHR43861">
    <property type="entry name" value="TRANS-ACONITATE 2-METHYLTRANSFERASE-RELATED"/>
    <property type="match status" value="1"/>
</dbReference>
<evidence type="ECO:0000259" key="1">
    <source>
        <dbReference type="Pfam" id="PF13847"/>
    </source>
</evidence>
<dbReference type="OrthoDB" id="9784101at2"/>
<dbReference type="Pfam" id="PF13847">
    <property type="entry name" value="Methyltransf_31"/>
    <property type="match status" value="1"/>
</dbReference>
<dbReference type="EMBL" id="NFZT01000001">
    <property type="protein sequence ID" value="OWV34545.1"/>
    <property type="molecule type" value="Genomic_DNA"/>
</dbReference>
<gene>
    <name evidence="2" type="ORF">B5C34_00200</name>
</gene>
<evidence type="ECO:0000313" key="2">
    <source>
        <dbReference type="EMBL" id="OWV34545.1"/>
    </source>
</evidence>
<dbReference type="InterPro" id="IPR025714">
    <property type="entry name" value="Methyltranfer_dom"/>
</dbReference>